<dbReference type="GO" id="GO:0022857">
    <property type="term" value="F:transmembrane transporter activity"/>
    <property type="evidence" value="ECO:0007669"/>
    <property type="project" value="TreeGrafter"/>
</dbReference>
<protein>
    <submittedName>
        <fullName evidence="10">ABC transporter permease</fullName>
    </submittedName>
</protein>
<evidence type="ECO:0000256" key="2">
    <source>
        <dbReference type="ARBA" id="ARBA00022475"/>
    </source>
</evidence>
<evidence type="ECO:0000256" key="3">
    <source>
        <dbReference type="ARBA" id="ARBA00022692"/>
    </source>
</evidence>
<reference evidence="10 11" key="1">
    <citation type="submission" date="2018-04" db="EMBL/GenBank/DDBJ databases">
        <title>Pedobacter chongqingensis sp. nov., isolated from a rottenly hemp rope.</title>
        <authorList>
            <person name="Cai Y."/>
        </authorList>
    </citation>
    <scope>NUCLEOTIDE SEQUENCE [LARGE SCALE GENOMIC DNA]</scope>
    <source>
        <strain evidence="10 11">FJ4-8</strain>
    </source>
</reference>
<evidence type="ECO:0000256" key="6">
    <source>
        <dbReference type="ARBA" id="ARBA00038076"/>
    </source>
</evidence>
<dbReference type="RefSeq" id="WP_109416461.1">
    <property type="nucleotide sequence ID" value="NZ_QEAS01000011.1"/>
</dbReference>
<feature type="domain" description="ABC3 transporter permease C-terminal" evidence="8">
    <location>
        <begin position="672"/>
        <end position="780"/>
    </location>
</feature>
<keyword evidence="2" id="KW-1003">Cell membrane</keyword>
<dbReference type="InterPro" id="IPR003838">
    <property type="entry name" value="ABC3_permease_C"/>
</dbReference>
<comment type="similarity">
    <text evidence="6">Belongs to the ABC-4 integral membrane protein family.</text>
</comment>
<feature type="transmembrane region" description="Helical" evidence="7">
    <location>
        <begin position="285"/>
        <end position="307"/>
    </location>
</feature>
<dbReference type="InterPro" id="IPR050250">
    <property type="entry name" value="Macrolide_Exporter_MacB"/>
</dbReference>
<keyword evidence="3 7" id="KW-0812">Transmembrane</keyword>
<evidence type="ECO:0000256" key="7">
    <source>
        <dbReference type="SAM" id="Phobius"/>
    </source>
</evidence>
<name>A0A2U2PF39_9SPHI</name>
<dbReference type="GO" id="GO:0005886">
    <property type="term" value="C:plasma membrane"/>
    <property type="evidence" value="ECO:0007669"/>
    <property type="project" value="UniProtKB-SubCell"/>
</dbReference>
<feature type="transmembrane region" description="Helical" evidence="7">
    <location>
        <begin position="332"/>
        <end position="357"/>
    </location>
</feature>
<evidence type="ECO:0000259" key="8">
    <source>
        <dbReference type="Pfam" id="PF02687"/>
    </source>
</evidence>
<dbReference type="InterPro" id="IPR025857">
    <property type="entry name" value="MacB_PCD"/>
</dbReference>
<feature type="transmembrane region" description="Helical" evidence="7">
    <location>
        <begin position="753"/>
        <end position="773"/>
    </location>
</feature>
<sequence length="792" mass="88638">MLKSFFRIAIRSFFKNKIQSFINIAGLSAGMFVTILIGLWIHDELTYDQYHQNYSRIAQVMQNQYMGGITQTGRAVPRPIEPVMKKNFGHKFKHIVMSSWMGTHLLSFKDKTIKQSGSYMDNGAPDMLTLKMVAGRRDALQDPSSILLSESAARALFNSSDVLGKTVKLDTRDDFKVAGVYEDLPYQTSFRDLHFIAPWEFYVTSEEWIKNAADDWYNNSFQLFVQLPDNGSLEKTSEEIRNAKVDRINAEAKKFKPELFLHPMSKWHLSDEFKDGKNTGGRIEYVWMFGVIGLFVLLLACINFMNLSTARSEKRAREVGVLKSIGCSRKNLVFQFFGESLLCSFLALILALLLVNLSLPLFNGIADKRISFPWTNAAFWVCCLFFSFMTGIVAGSYPALYLSSFKPVKVLKGIFRTPGAEVPRKVLVVVQFTVSVVLVIGTIVVFRQIQFTRNRPVGYSPAGLISVTSYSGNIHNHFEALRQELISSGFVVNAAEASSPLTSVNSNTSGFNWKGKNPDMPSDFGMIRISTGYGKTVGWKFAEGRDFLRNFASDTSAIVINEAAAKYTGLEKPVGELLRNGKDYRIIGVIKDMVMQSPYEPAKPTVFFLGDVPGDVVNIRIHPSKGVKEALGYIEGVYKKYSPETPFDYVFADSEYGKKFGGEERIGNLAGAFALLAIFISCLGLFGMAAFAAERRTKEIGVRKVLGATVPQLWRLLSVEFARLVILSFCIAAPLAYWLMHSWLQKYSLHADIPLWIFLLSGCGLLIVTLLTTSTHIMRVALSNPVKSLRSE</sequence>
<dbReference type="Pfam" id="PF12704">
    <property type="entry name" value="MacB_PCD"/>
    <property type="match status" value="2"/>
</dbReference>
<feature type="domain" description="MacB-like periplasmic core" evidence="9">
    <location>
        <begin position="433"/>
        <end position="593"/>
    </location>
</feature>
<dbReference type="EMBL" id="QEAS01000011">
    <property type="protein sequence ID" value="PWG79944.1"/>
    <property type="molecule type" value="Genomic_DNA"/>
</dbReference>
<comment type="caution">
    <text evidence="10">The sequence shown here is derived from an EMBL/GenBank/DDBJ whole genome shotgun (WGS) entry which is preliminary data.</text>
</comment>
<accession>A0A2U2PF39</accession>
<feature type="transmembrane region" description="Helical" evidence="7">
    <location>
        <begin position="721"/>
        <end position="741"/>
    </location>
</feature>
<evidence type="ECO:0000313" key="11">
    <source>
        <dbReference type="Proteomes" id="UP000245647"/>
    </source>
</evidence>
<feature type="transmembrane region" description="Helical" evidence="7">
    <location>
        <begin position="377"/>
        <end position="405"/>
    </location>
</feature>
<proteinExistence type="inferred from homology"/>
<organism evidence="10 11">
    <name type="scientific">Pararcticibacter amylolyticus</name>
    <dbReference type="NCBI Taxonomy" id="2173175"/>
    <lineage>
        <taxon>Bacteria</taxon>
        <taxon>Pseudomonadati</taxon>
        <taxon>Bacteroidota</taxon>
        <taxon>Sphingobacteriia</taxon>
        <taxon>Sphingobacteriales</taxon>
        <taxon>Sphingobacteriaceae</taxon>
        <taxon>Pararcticibacter</taxon>
    </lineage>
</organism>
<keyword evidence="5 7" id="KW-0472">Membrane</keyword>
<feature type="domain" description="MacB-like periplasmic core" evidence="9">
    <location>
        <begin position="20"/>
        <end position="242"/>
    </location>
</feature>
<feature type="domain" description="ABC3 transporter permease C-terminal" evidence="8">
    <location>
        <begin position="291"/>
        <end position="405"/>
    </location>
</feature>
<evidence type="ECO:0000259" key="9">
    <source>
        <dbReference type="Pfam" id="PF12704"/>
    </source>
</evidence>
<evidence type="ECO:0000256" key="4">
    <source>
        <dbReference type="ARBA" id="ARBA00022989"/>
    </source>
</evidence>
<dbReference type="Proteomes" id="UP000245647">
    <property type="component" value="Unassembled WGS sequence"/>
</dbReference>
<dbReference type="PANTHER" id="PTHR30572">
    <property type="entry name" value="MEMBRANE COMPONENT OF TRANSPORTER-RELATED"/>
    <property type="match status" value="1"/>
</dbReference>
<gene>
    <name evidence="10" type="ORF">DDR33_14180</name>
</gene>
<feature type="transmembrane region" description="Helical" evidence="7">
    <location>
        <begin position="426"/>
        <end position="446"/>
    </location>
</feature>
<dbReference type="PANTHER" id="PTHR30572:SF4">
    <property type="entry name" value="ABC TRANSPORTER PERMEASE YTRF"/>
    <property type="match status" value="1"/>
</dbReference>
<evidence type="ECO:0000313" key="10">
    <source>
        <dbReference type="EMBL" id="PWG79944.1"/>
    </source>
</evidence>
<dbReference type="OrthoDB" id="1451596at2"/>
<dbReference type="AlphaFoldDB" id="A0A2U2PF39"/>
<comment type="subcellular location">
    <subcellularLocation>
        <location evidence="1">Cell membrane</location>
        <topology evidence="1">Multi-pass membrane protein</topology>
    </subcellularLocation>
</comment>
<evidence type="ECO:0000256" key="5">
    <source>
        <dbReference type="ARBA" id="ARBA00023136"/>
    </source>
</evidence>
<keyword evidence="4 7" id="KW-1133">Transmembrane helix</keyword>
<feature type="transmembrane region" description="Helical" evidence="7">
    <location>
        <begin position="21"/>
        <end position="41"/>
    </location>
</feature>
<evidence type="ECO:0000256" key="1">
    <source>
        <dbReference type="ARBA" id="ARBA00004651"/>
    </source>
</evidence>
<dbReference type="Pfam" id="PF02687">
    <property type="entry name" value="FtsX"/>
    <property type="match status" value="2"/>
</dbReference>
<feature type="transmembrane region" description="Helical" evidence="7">
    <location>
        <begin position="669"/>
        <end position="693"/>
    </location>
</feature>
<keyword evidence="11" id="KW-1185">Reference proteome</keyword>